<proteinExistence type="predicted"/>
<feature type="region of interest" description="Disordered" evidence="1">
    <location>
        <begin position="1"/>
        <end position="20"/>
    </location>
</feature>
<evidence type="ECO:0000313" key="2">
    <source>
        <dbReference type="EMBL" id="TGO74334.1"/>
    </source>
</evidence>
<accession>A0A4Z1JLY1</accession>
<sequence length="168" mass="19555">MISDERTSKPIDIPKKRKYHQDDLGDRVGEYNLQAETRKGWHGSRGFQTIYDTIDINTATKLKATTTAWRIEPCKTNCEKLKDLNPCGSVRMAKNSLTNMVNEEIDEGEMADTEDIHETTWRRHQSTRYKNKLKMKEAEMGSNCTCNMQSRYGSIRNGRIQEKQKYNK</sequence>
<dbReference type="Proteomes" id="UP000297229">
    <property type="component" value="Unassembled WGS sequence"/>
</dbReference>
<protein>
    <submittedName>
        <fullName evidence="2">Uncharacterized protein</fullName>
    </submittedName>
</protein>
<dbReference type="AlphaFoldDB" id="A0A4Z1JLY1"/>
<organism evidence="2 3">
    <name type="scientific">Botrytis elliptica</name>
    <dbReference type="NCBI Taxonomy" id="278938"/>
    <lineage>
        <taxon>Eukaryota</taxon>
        <taxon>Fungi</taxon>
        <taxon>Dikarya</taxon>
        <taxon>Ascomycota</taxon>
        <taxon>Pezizomycotina</taxon>
        <taxon>Leotiomycetes</taxon>
        <taxon>Helotiales</taxon>
        <taxon>Sclerotiniaceae</taxon>
        <taxon>Botrytis</taxon>
    </lineage>
</organism>
<keyword evidence="3" id="KW-1185">Reference proteome</keyword>
<evidence type="ECO:0000256" key="1">
    <source>
        <dbReference type="SAM" id="MobiDB-lite"/>
    </source>
</evidence>
<reference evidence="2 3" key="1">
    <citation type="submission" date="2017-12" db="EMBL/GenBank/DDBJ databases">
        <title>Comparative genomics of Botrytis spp.</title>
        <authorList>
            <person name="Valero-Jimenez C.A."/>
            <person name="Tapia P."/>
            <person name="Veloso J."/>
            <person name="Silva-Moreno E."/>
            <person name="Staats M."/>
            <person name="Valdes J.H."/>
            <person name="Van Kan J.A.L."/>
        </authorList>
    </citation>
    <scope>NUCLEOTIDE SEQUENCE [LARGE SCALE GENOMIC DNA]</scope>
    <source>
        <strain evidence="2 3">Be9601</strain>
    </source>
</reference>
<comment type="caution">
    <text evidence="2">The sequence shown here is derived from an EMBL/GenBank/DDBJ whole genome shotgun (WGS) entry which is preliminary data.</text>
</comment>
<gene>
    <name evidence="2" type="ORF">BELL_0290g00030</name>
</gene>
<evidence type="ECO:0000313" key="3">
    <source>
        <dbReference type="Proteomes" id="UP000297229"/>
    </source>
</evidence>
<name>A0A4Z1JLY1_9HELO</name>
<dbReference type="EMBL" id="PQXM01000288">
    <property type="protein sequence ID" value="TGO74334.1"/>
    <property type="molecule type" value="Genomic_DNA"/>
</dbReference>